<evidence type="ECO:0000313" key="3">
    <source>
        <dbReference type="Proteomes" id="UP000447833"/>
    </source>
</evidence>
<keyword evidence="1" id="KW-0812">Transmembrane</keyword>
<evidence type="ECO:0000313" key="2">
    <source>
        <dbReference type="EMBL" id="MYL65582.1"/>
    </source>
</evidence>
<comment type="caution">
    <text evidence="2">The sequence shown here is derived from an EMBL/GenBank/DDBJ whole genome shotgun (WGS) entry which is preliminary data.</text>
</comment>
<organism evidence="2 3">
    <name type="scientific">Guptibacillus hwajinpoensis</name>
    <dbReference type="NCBI Taxonomy" id="208199"/>
    <lineage>
        <taxon>Bacteria</taxon>
        <taxon>Bacillati</taxon>
        <taxon>Bacillota</taxon>
        <taxon>Bacilli</taxon>
        <taxon>Bacillales</taxon>
        <taxon>Guptibacillaceae</taxon>
        <taxon>Guptibacillus</taxon>
    </lineage>
</organism>
<accession>A0A845F3F6</accession>
<gene>
    <name evidence="2" type="ORF">GLW07_19670</name>
</gene>
<proteinExistence type="predicted"/>
<keyword evidence="1" id="KW-0472">Membrane</keyword>
<protein>
    <submittedName>
        <fullName evidence="2">Uncharacterized protein</fullName>
    </submittedName>
</protein>
<evidence type="ECO:0000256" key="1">
    <source>
        <dbReference type="SAM" id="Phobius"/>
    </source>
</evidence>
<dbReference type="Proteomes" id="UP000447833">
    <property type="component" value="Unassembled WGS sequence"/>
</dbReference>
<dbReference type="RefSeq" id="WP_160921074.1">
    <property type="nucleotide sequence ID" value="NZ_WMEY01000008.1"/>
</dbReference>
<keyword evidence="1" id="KW-1133">Transmembrane helix</keyword>
<reference evidence="2 3" key="1">
    <citation type="submission" date="2019-11" db="EMBL/GenBank/DDBJ databases">
        <title>Genome sequences of 17 halophilic strains isolated from different environments.</title>
        <authorList>
            <person name="Furrow R.E."/>
        </authorList>
    </citation>
    <scope>NUCLEOTIDE SEQUENCE [LARGE SCALE GENOMIC DNA]</scope>
    <source>
        <strain evidence="2 3">22506_14_FS</strain>
    </source>
</reference>
<dbReference type="EMBL" id="WMEY01000008">
    <property type="protein sequence ID" value="MYL65582.1"/>
    <property type="molecule type" value="Genomic_DNA"/>
</dbReference>
<name>A0A845F3F6_9BACL</name>
<feature type="transmembrane region" description="Helical" evidence="1">
    <location>
        <begin position="50"/>
        <end position="72"/>
    </location>
</feature>
<dbReference type="AlphaFoldDB" id="A0A845F3F6"/>
<sequence length="209" mass="24300">MEEKQLKEKVKESLFQKQHFTNRKKERMLENILLAHYGHNKKKRNLMLEWIGIVACISLFVIATLSVTGISLDSPEIQEGSLDQNQAPYISAAYLKRASEIAHRDLDIIDAIYFSIDSTVYLDLMVSDKLSEQKMKELATEYLGVLSHLYQTENEDINDIWNHYHVEVTIKGDSEYPSTAYFDEADESYYLKGSKRKKETTIQWYSTSQ</sequence>